<dbReference type="OrthoDB" id="6921389at2759"/>
<dbReference type="RefSeq" id="XP_024686661.1">
    <property type="nucleotide sequence ID" value="XM_024821649.1"/>
</dbReference>
<keyword evidence="2" id="KW-1185">Reference proteome</keyword>
<evidence type="ECO:0000313" key="1">
    <source>
        <dbReference type="EMBL" id="PKX98066.1"/>
    </source>
</evidence>
<accession>A0A2I1CKB9</accession>
<gene>
    <name evidence="1" type="ORF">P174DRAFT_3118</name>
</gene>
<dbReference type="InterPro" id="IPR008949">
    <property type="entry name" value="Isoprenoid_synthase_dom_sf"/>
</dbReference>
<dbReference type="Gene3D" id="1.10.600.10">
    <property type="entry name" value="Farnesyl Diphosphate Synthase"/>
    <property type="match status" value="1"/>
</dbReference>
<dbReference type="Proteomes" id="UP000234474">
    <property type="component" value="Unassembled WGS sequence"/>
</dbReference>
<dbReference type="STRING" id="1392255.A0A2I1CKB9"/>
<comment type="caution">
    <text evidence="1">The sequence shown here is derived from an EMBL/GenBank/DDBJ whole genome shotgun (WGS) entry which is preliminary data.</text>
</comment>
<dbReference type="EMBL" id="MSZS01000001">
    <property type="protein sequence ID" value="PKX98066.1"/>
    <property type="molecule type" value="Genomic_DNA"/>
</dbReference>
<sequence length="129" mass="14919">MTEPVNGVCSTAERQRDDLNGQFTAFLDLALEPFDETVTKYPSTYVRSLPSKKMRQIFIDALNLWYQVPDPEREILTSAIDLLHNCSLMHVGNIYNRILEELRLGHLGPAQELYWTYHGISHPRRTISE</sequence>
<dbReference type="SUPFAM" id="SSF48576">
    <property type="entry name" value="Terpenoid synthases"/>
    <property type="match status" value="1"/>
</dbReference>
<name>A0A2I1CKB9_ASPN1</name>
<evidence type="ECO:0000313" key="2">
    <source>
        <dbReference type="Proteomes" id="UP000234474"/>
    </source>
</evidence>
<reference evidence="2" key="1">
    <citation type="journal article" date="2018" name="Proc. Natl. Acad. Sci. U.S.A.">
        <title>Linking secondary metabolites to gene clusters through genome sequencing of six diverse Aspergillus species.</title>
        <authorList>
            <person name="Kaerboelling I."/>
            <person name="Vesth T.C."/>
            <person name="Frisvad J.C."/>
            <person name="Nybo J.L."/>
            <person name="Theobald S."/>
            <person name="Kuo A."/>
            <person name="Bowyer P."/>
            <person name="Matsuda Y."/>
            <person name="Mondo S."/>
            <person name="Lyhne E.K."/>
            <person name="Kogle M.E."/>
            <person name="Clum A."/>
            <person name="Lipzen A."/>
            <person name="Salamov A."/>
            <person name="Ngan C.Y."/>
            <person name="Daum C."/>
            <person name="Chiniquy J."/>
            <person name="Barry K."/>
            <person name="LaButti K."/>
            <person name="Haridas S."/>
            <person name="Simmons B.A."/>
            <person name="Magnuson J.K."/>
            <person name="Mortensen U.H."/>
            <person name="Larsen T.O."/>
            <person name="Grigoriev I.V."/>
            <person name="Baker S.E."/>
            <person name="Andersen M.R."/>
        </authorList>
    </citation>
    <scope>NUCLEOTIDE SEQUENCE [LARGE SCALE GENOMIC DNA]</scope>
    <source>
        <strain evidence="2">IBT 16806</strain>
    </source>
</reference>
<proteinExistence type="predicted"/>
<dbReference type="GeneID" id="36528975"/>
<dbReference type="AlphaFoldDB" id="A0A2I1CKB9"/>
<dbReference type="VEuPathDB" id="FungiDB:P174DRAFT_3118"/>
<organism evidence="1 2">
    <name type="scientific">Aspergillus novofumigatus (strain IBT 16806)</name>
    <dbReference type="NCBI Taxonomy" id="1392255"/>
    <lineage>
        <taxon>Eukaryota</taxon>
        <taxon>Fungi</taxon>
        <taxon>Dikarya</taxon>
        <taxon>Ascomycota</taxon>
        <taxon>Pezizomycotina</taxon>
        <taxon>Eurotiomycetes</taxon>
        <taxon>Eurotiomycetidae</taxon>
        <taxon>Eurotiales</taxon>
        <taxon>Aspergillaceae</taxon>
        <taxon>Aspergillus</taxon>
        <taxon>Aspergillus subgen. Fumigati</taxon>
    </lineage>
</organism>
<protein>
    <submittedName>
        <fullName evidence="1">Uncharacterized protein</fullName>
    </submittedName>
</protein>